<keyword evidence="2" id="KW-1185">Reference proteome</keyword>
<sequence length="59" mass="6504">MQLIKSLVFKLRSPITGQTKTAALPEHNTLPSLEHSQNIPTVLGWMYITEGSRLGATIL</sequence>
<evidence type="ECO:0000313" key="1">
    <source>
        <dbReference type="EMBL" id="AZN35573.1"/>
    </source>
</evidence>
<protein>
    <submittedName>
        <fullName evidence="1">Uncharacterized protein</fullName>
    </submittedName>
</protein>
<accession>A0A3S8ZQ23</accession>
<dbReference type="OrthoDB" id="9149607at2"/>
<proteinExistence type="predicted"/>
<dbReference type="RefSeq" id="WP_125971537.1">
    <property type="nucleotide sequence ID" value="NZ_CP034433.1"/>
</dbReference>
<organism evidence="1 2">
    <name type="scientific">Iodobacter ciconiae</name>
    <dbReference type="NCBI Taxonomy" id="2496266"/>
    <lineage>
        <taxon>Bacteria</taxon>
        <taxon>Pseudomonadati</taxon>
        <taxon>Pseudomonadota</taxon>
        <taxon>Betaproteobacteria</taxon>
        <taxon>Neisseriales</taxon>
        <taxon>Chitinibacteraceae</taxon>
        <taxon>Iodobacter</taxon>
    </lineage>
</organism>
<name>A0A3S8ZQ23_9NEIS</name>
<dbReference type="KEGG" id="iod:EJO50_03165"/>
<dbReference type="Proteomes" id="UP000282438">
    <property type="component" value="Chromosome"/>
</dbReference>
<dbReference type="EMBL" id="CP034433">
    <property type="protein sequence ID" value="AZN35573.1"/>
    <property type="molecule type" value="Genomic_DNA"/>
</dbReference>
<evidence type="ECO:0000313" key="2">
    <source>
        <dbReference type="Proteomes" id="UP000282438"/>
    </source>
</evidence>
<dbReference type="AlphaFoldDB" id="A0A3S8ZQ23"/>
<gene>
    <name evidence="1" type="ORF">EJO50_03165</name>
</gene>
<reference evidence="1 2" key="1">
    <citation type="submission" date="2018-12" db="EMBL/GenBank/DDBJ databases">
        <title>Complete genome sequence of Iodobacter sp. H11R3.</title>
        <authorList>
            <person name="Bae J.-W."/>
        </authorList>
    </citation>
    <scope>NUCLEOTIDE SEQUENCE [LARGE SCALE GENOMIC DNA]</scope>
    <source>
        <strain evidence="1 2">H11R3</strain>
    </source>
</reference>
<dbReference type="InterPro" id="IPR016084">
    <property type="entry name" value="Haem_Oase-like_multi-hlx"/>
</dbReference>
<dbReference type="SUPFAM" id="SSF48613">
    <property type="entry name" value="Heme oxygenase-like"/>
    <property type="match status" value="1"/>
</dbReference>